<evidence type="ECO:0000313" key="1">
    <source>
        <dbReference type="EMBL" id="GCF07429.1"/>
    </source>
</evidence>
<dbReference type="EMBL" id="BIXY01000010">
    <property type="protein sequence ID" value="GCF07429.1"/>
    <property type="molecule type" value="Genomic_DNA"/>
</dbReference>
<dbReference type="AlphaFoldDB" id="A0A5A5T8W4"/>
<gene>
    <name evidence="1" type="ORF">KDI_09930</name>
</gene>
<dbReference type="OrthoDB" id="156477at2"/>
<proteinExistence type="predicted"/>
<protein>
    <submittedName>
        <fullName evidence="1">Uncharacterized protein</fullName>
    </submittedName>
</protein>
<comment type="caution">
    <text evidence="1">The sequence shown here is derived from an EMBL/GenBank/DDBJ whole genome shotgun (WGS) entry which is preliminary data.</text>
</comment>
<reference evidence="1 2" key="1">
    <citation type="submission" date="2019-01" db="EMBL/GenBank/DDBJ databases">
        <title>Draft genome sequence of Dictyobacter sp. Uno17.</title>
        <authorList>
            <person name="Wang C.M."/>
            <person name="Zheng Y."/>
            <person name="Sakai Y."/>
            <person name="Abe K."/>
            <person name="Yokota A."/>
            <person name="Yabe S."/>
        </authorList>
    </citation>
    <scope>NUCLEOTIDE SEQUENCE [LARGE SCALE GENOMIC DNA]</scope>
    <source>
        <strain evidence="1 2">Uno17</strain>
    </source>
</reference>
<evidence type="ECO:0000313" key="2">
    <source>
        <dbReference type="Proteomes" id="UP000322530"/>
    </source>
</evidence>
<keyword evidence="2" id="KW-1185">Reference proteome</keyword>
<name>A0A5A5T8W4_9CHLR</name>
<dbReference type="Proteomes" id="UP000322530">
    <property type="component" value="Unassembled WGS sequence"/>
</dbReference>
<organism evidence="1 2">
    <name type="scientific">Dictyobacter arantiisoli</name>
    <dbReference type="NCBI Taxonomy" id="2014874"/>
    <lineage>
        <taxon>Bacteria</taxon>
        <taxon>Bacillati</taxon>
        <taxon>Chloroflexota</taxon>
        <taxon>Ktedonobacteria</taxon>
        <taxon>Ktedonobacterales</taxon>
        <taxon>Dictyobacteraceae</taxon>
        <taxon>Dictyobacter</taxon>
    </lineage>
</organism>
<dbReference type="RefSeq" id="WP_149400452.1">
    <property type="nucleotide sequence ID" value="NZ_BIXY01000010.1"/>
</dbReference>
<sequence length="221" mass="25382">MLQHTLPVAAQKLTSLTHNHTIKAGIDLMVLRHMARQLRLHLLTMESVDKLQQPVIYELAERHNSIHRIVFYRPEALFTNETLSFVGFVSGRQATLDDAIDAELGQADKNMLVELMNIPGLLTYSSMELRPKHWYNLVMLHDLETKSDLKQIQLHQHAAYKLAPRAYDWIRIHSGIFPGGLAQNVPQIVRTKHYSFATEQYNFQMHEVVHPQPITQGAPHS</sequence>
<accession>A0A5A5T8W4</accession>